<dbReference type="EMBL" id="JABXXO010000003">
    <property type="protein sequence ID" value="KAF7782372.1"/>
    <property type="molecule type" value="Genomic_DNA"/>
</dbReference>
<accession>A0A8H7KJI2</accession>
<proteinExistence type="predicted"/>
<feature type="transmembrane region" description="Helical" evidence="1">
    <location>
        <begin position="12"/>
        <end position="32"/>
    </location>
</feature>
<name>A0A8H7KJI2_AGABI</name>
<keyword evidence="1" id="KW-1133">Transmembrane helix</keyword>
<sequence>MTFYFRTFRQVLSVIMLFMSTATIVLAFFMLPCFSRNVIPWLLVSIQMLSFIRTLWSISRKLLTSSSQSVASEAIGLFSLFPFHLILALILATTEFKGKSSPTVYMLLQVFVIGGSVIHIVYTTGLVIVALITVFAFDKDVWIRDIDSSPSPFPVPILIEYLRLRPSTWQRGEGNPNQPYVCQIHSILPCDCPAKPPPREDAGAGENPQKTKSLPHLLVRVPDAAQQRTSISISFEAVR</sequence>
<dbReference type="AlphaFoldDB" id="A0A8H7KJI2"/>
<feature type="transmembrane region" description="Helical" evidence="1">
    <location>
        <begin position="38"/>
        <end position="58"/>
    </location>
</feature>
<keyword evidence="1" id="KW-0472">Membrane</keyword>
<gene>
    <name evidence="2" type="ORF">Agabi119p4_1748</name>
</gene>
<keyword evidence="1" id="KW-0812">Transmembrane</keyword>
<evidence type="ECO:0000313" key="2">
    <source>
        <dbReference type="EMBL" id="KAF7782372.1"/>
    </source>
</evidence>
<feature type="transmembrane region" description="Helical" evidence="1">
    <location>
        <begin position="104"/>
        <end position="137"/>
    </location>
</feature>
<comment type="caution">
    <text evidence="2">The sequence shown here is derived from an EMBL/GenBank/DDBJ whole genome shotgun (WGS) entry which is preliminary data.</text>
</comment>
<dbReference type="Proteomes" id="UP000629468">
    <property type="component" value="Unassembled WGS sequence"/>
</dbReference>
<evidence type="ECO:0000313" key="3">
    <source>
        <dbReference type="Proteomes" id="UP000629468"/>
    </source>
</evidence>
<reference evidence="2 3" key="1">
    <citation type="journal article" name="Sci. Rep.">
        <title>Telomere-to-telomere assembled and centromere annotated genomes of the two main subspecies of the button mushroom Agaricus bisporus reveal especially polymorphic chromosome ends.</title>
        <authorList>
            <person name="Sonnenberg A.S.M."/>
            <person name="Sedaghat-Telgerd N."/>
            <person name="Lavrijssen B."/>
            <person name="Ohm R.A."/>
            <person name="Hendrickx P.M."/>
            <person name="Scholtmeijer K."/>
            <person name="Baars J.J.P."/>
            <person name="van Peer A."/>
        </authorList>
    </citation>
    <scope>NUCLEOTIDE SEQUENCE [LARGE SCALE GENOMIC DNA]</scope>
    <source>
        <strain evidence="2 3">H119_p4</strain>
    </source>
</reference>
<protein>
    <submittedName>
        <fullName evidence="2">Uncharacterized protein</fullName>
    </submittedName>
</protein>
<organism evidence="2 3">
    <name type="scientific">Agaricus bisporus var. burnettii</name>
    <dbReference type="NCBI Taxonomy" id="192524"/>
    <lineage>
        <taxon>Eukaryota</taxon>
        <taxon>Fungi</taxon>
        <taxon>Dikarya</taxon>
        <taxon>Basidiomycota</taxon>
        <taxon>Agaricomycotina</taxon>
        <taxon>Agaricomycetes</taxon>
        <taxon>Agaricomycetidae</taxon>
        <taxon>Agaricales</taxon>
        <taxon>Agaricineae</taxon>
        <taxon>Agaricaceae</taxon>
        <taxon>Agaricus</taxon>
    </lineage>
</organism>
<evidence type="ECO:0000256" key="1">
    <source>
        <dbReference type="SAM" id="Phobius"/>
    </source>
</evidence>
<feature type="transmembrane region" description="Helical" evidence="1">
    <location>
        <begin position="70"/>
        <end position="92"/>
    </location>
</feature>